<keyword evidence="4" id="KW-1185">Reference proteome</keyword>
<keyword evidence="1" id="KW-0732">Signal</keyword>
<feature type="domain" description="Thioredoxin" evidence="2">
    <location>
        <begin position="7"/>
        <end position="128"/>
    </location>
</feature>
<evidence type="ECO:0000256" key="1">
    <source>
        <dbReference type="SAM" id="SignalP"/>
    </source>
</evidence>
<dbReference type="Gene3D" id="3.40.30.10">
    <property type="entry name" value="Glutaredoxin"/>
    <property type="match status" value="1"/>
</dbReference>
<proteinExistence type="predicted"/>
<evidence type="ECO:0000313" key="3">
    <source>
        <dbReference type="EMBL" id="MDR4306491.1"/>
    </source>
</evidence>
<dbReference type="EMBL" id="JADBEO010000012">
    <property type="protein sequence ID" value="MDR4306491.1"/>
    <property type="molecule type" value="Genomic_DNA"/>
</dbReference>
<dbReference type="InterPro" id="IPR036249">
    <property type="entry name" value="Thioredoxin-like_sf"/>
</dbReference>
<reference evidence="3" key="1">
    <citation type="submission" date="2020-10" db="EMBL/GenBank/DDBJ databases">
        <authorList>
            <person name="Abbas A."/>
            <person name="Razzaq R."/>
            <person name="Waqas M."/>
            <person name="Abbas N."/>
            <person name="Nielsen T.K."/>
            <person name="Hansen L.H."/>
            <person name="Hussain S."/>
            <person name="Shahid M."/>
        </authorList>
    </citation>
    <scope>NUCLEOTIDE SEQUENCE</scope>
    <source>
        <strain evidence="3">S14</strain>
    </source>
</reference>
<accession>A0ABU1DED7</accession>
<dbReference type="SUPFAM" id="SSF52833">
    <property type="entry name" value="Thioredoxin-like"/>
    <property type="match status" value="1"/>
</dbReference>
<dbReference type="PROSITE" id="PS51352">
    <property type="entry name" value="THIOREDOXIN_2"/>
    <property type="match status" value="1"/>
</dbReference>
<organism evidence="3 4">
    <name type="scientific">Chelatococcus sambhunathii</name>
    <dbReference type="NCBI Taxonomy" id="363953"/>
    <lineage>
        <taxon>Bacteria</taxon>
        <taxon>Pseudomonadati</taxon>
        <taxon>Pseudomonadota</taxon>
        <taxon>Alphaproteobacteria</taxon>
        <taxon>Hyphomicrobiales</taxon>
        <taxon>Chelatococcaceae</taxon>
        <taxon>Chelatococcus</taxon>
    </lineage>
</organism>
<feature type="signal peptide" evidence="1">
    <location>
        <begin position="1"/>
        <end position="22"/>
    </location>
</feature>
<evidence type="ECO:0000259" key="2">
    <source>
        <dbReference type="PROSITE" id="PS51352"/>
    </source>
</evidence>
<dbReference type="RefSeq" id="WP_309390419.1">
    <property type="nucleotide sequence ID" value="NZ_JADBEO010000012.1"/>
</dbReference>
<dbReference type="Proteomes" id="UP001181622">
    <property type="component" value="Unassembled WGS sequence"/>
</dbReference>
<feature type="chain" id="PRO_5045684983" evidence="1">
    <location>
        <begin position="23"/>
        <end position="128"/>
    </location>
</feature>
<evidence type="ECO:0000313" key="4">
    <source>
        <dbReference type="Proteomes" id="UP001181622"/>
    </source>
</evidence>
<name>A0ABU1DED7_9HYPH</name>
<protein>
    <submittedName>
        <fullName evidence="3">Thioredoxin family protein</fullName>
    </submittedName>
</protein>
<comment type="caution">
    <text evidence="3">The sequence shown here is derived from an EMBL/GenBank/DDBJ whole genome shotgun (WGS) entry which is preliminary data.</text>
</comment>
<dbReference type="CDD" id="cd02947">
    <property type="entry name" value="TRX_family"/>
    <property type="match status" value="1"/>
</dbReference>
<dbReference type="InterPro" id="IPR013766">
    <property type="entry name" value="Thioredoxin_domain"/>
</dbReference>
<gene>
    <name evidence="3" type="ORF">IHQ68_07665</name>
</gene>
<dbReference type="Pfam" id="PF00085">
    <property type="entry name" value="Thioredoxin"/>
    <property type="match status" value="1"/>
</dbReference>
<sequence length="128" mass="13571">MPSRRFVLIAAACLAAPLAAHAAGVMRFASVNFAAALEKGGPVLVHIDATWCPTCRAQKPILDRLLAQPKYAAVTAFSVDYDSEKPVMRELSAPERSTILVFAKGKEVARSTGDTSESAIAALIDKSL</sequence>